<dbReference type="Proteomes" id="UP000198790">
    <property type="component" value="Unassembled WGS sequence"/>
</dbReference>
<sequence>METNIQFKINSDQIYNSLLLSMNRIFLTGIYMLASFVALAQTSVGIRGGYATSTYSYRATPSNRVASVAGIGAPTFALVFEHFNSKNAGIEINLQFLRIGFSQIEDVDVDPILTNETQFDYLKVPILSSFFLGRSGRFQIKAGPHLGYMLQAKDIRREFSDATPLEIPTYGGANDKPRKIMYGLTAGAGISKLFGKSTLTGEVRFAYDFTNPEGQERVFDMSSTNLEFTLAYLFRIKDSKIGKVKD</sequence>
<evidence type="ECO:0000313" key="3">
    <source>
        <dbReference type="EMBL" id="SFB49052.1"/>
    </source>
</evidence>
<evidence type="ECO:0000313" key="4">
    <source>
        <dbReference type="Proteomes" id="UP000198790"/>
    </source>
</evidence>
<dbReference type="EMBL" id="FOKK01000013">
    <property type="protein sequence ID" value="SFB49052.1"/>
    <property type="molecule type" value="Genomic_DNA"/>
</dbReference>
<keyword evidence="1" id="KW-0472">Membrane</keyword>
<proteinExistence type="predicted"/>
<keyword evidence="1" id="KW-1133">Transmembrane helix</keyword>
<name>A0A1I1BH40_9BACT</name>
<evidence type="ECO:0000256" key="1">
    <source>
        <dbReference type="SAM" id="Phobius"/>
    </source>
</evidence>
<gene>
    <name evidence="3" type="ORF">SAMN04489723_11368</name>
</gene>
<feature type="domain" description="Outer membrane protein beta-barrel" evidence="2">
    <location>
        <begin position="43"/>
        <end position="211"/>
    </location>
</feature>
<evidence type="ECO:0000259" key="2">
    <source>
        <dbReference type="Pfam" id="PF13568"/>
    </source>
</evidence>
<dbReference type="Pfam" id="PF13568">
    <property type="entry name" value="OMP_b-brl_2"/>
    <property type="match status" value="1"/>
</dbReference>
<dbReference type="AlphaFoldDB" id="A0A1I1BH40"/>
<protein>
    <submittedName>
        <fullName evidence="3">Outer membrane protein beta-barrel domain-containing protein</fullName>
    </submittedName>
</protein>
<dbReference type="InterPro" id="IPR025665">
    <property type="entry name" value="Beta-barrel_OMP_2"/>
</dbReference>
<reference evidence="3 4" key="1">
    <citation type="submission" date="2016-10" db="EMBL/GenBank/DDBJ databases">
        <authorList>
            <person name="de Groot N.N."/>
        </authorList>
    </citation>
    <scope>NUCLEOTIDE SEQUENCE [LARGE SCALE GENOMIC DNA]</scope>
    <source>
        <strain evidence="3 4">DSM 23399</strain>
    </source>
</reference>
<dbReference type="STRING" id="237018.SAMN04489723_11368"/>
<keyword evidence="1" id="KW-0812">Transmembrane</keyword>
<feature type="transmembrane region" description="Helical" evidence="1">
    <location>
        <begin position="25"/>
        <end position="46"/>
    </location>
</feature>
<organism evidence="3 4">
    <name type="scientific">Algoriphagus aquimarinus</name>
    <dbReference type="NCBI Taxonomy" id="237018"/>
    <lineage>
        <taxon>Bacteria</taxon>
        <taxon>Pseudomonadati</taxon>
        <taxon>Bacteroidota</taxon>
        <taxon>Cytophagia</taxon>
        <taxon>Cytophagales</taxon>
        <taxon>Cyclobacteriaceae</taxon>
        <taxon>Algoriphagus</taxon>
    </lineage>
</organism>
<accession>A0A1I1BH40</accession>
<keyword evidence="4" id="KW-1185">Reference proteome</keyword>